<evidence type="ECO:0000256" key="1">
    <source>
        <dbReference type="SAM" id="MobiDB-lite"/>
    </source>
</evidence>
<organism evidence="2 3">
    <name type="scientific">Liparis tanakae</name>
    <name type="common">Tanaka's snailfish</name>
    <dbReference type="NCBI Taxonomy" id="230148"/>
    <lineage>
        <taxon>Eukaryota</taxon>
        <taxon>Metazoa</taxon>
        <taxon>Chordata</taxon>
        <taxon>Craniata</taxon>
        <taxon>Vertebrata</taxon>
        <taxon>Euteleostomi</taxon>
        <taxon>Actinopterygii</taxon>
        <taxon>Neopterygii</taxon>
        <taxon>Teleostei</taxon>
        <taxon>Neoteleostei</taxon>
        <taxon>Acanthomorphata</taxon>
        <taxon>Eupercaria</taxon>
        <taxon>Perciformes</taxon>
        <taxon>Cottioidei</taxon>
        <taxon>Cottales</taxon>
        <taxon>Liparidae</taxon>
        <taxon>Liparis</taxon>
    </lineage>
</organism>
<sequence length="233" mass="26485">MRLDMELQWEVSTLRVHHPRRSLHRLRDIMLTVSGGAPAVEVTREEGEEEDISFGIMVPRVSSPPPFIILQFPSPPRGVPDCVTSGVEEAAVEEATPSEDLPIPSERFNKHARLSTAAFPSRWVCYSESDQRICWVIVSEIETLRQQHWSSLNITDTRWRVKSPEAVALRTQRLKREEIASFSLRDGYQSEPRASSLRKRSEGSERHAVTPDEEEEEEADEKQRDTAAAARGL</sequence>
<feature type="compositionally biased region" description="Basic and acidic residues" evidence="1">
    <location>
        <begin position="199"/>
        <end position="210"/>
    </location>
</feature>
<reference evidence="2 3" key="1">
    <citation type="submission" date="2019-03" db="EMBL/GenBank/DDBJ databases">
        <title>First draft genome of Liparis tanakae, snailfish: a comprehensive survey of snailfish specific genes.</title>
        <authorList>
            <person name="Kim W."/>
            <person name="Song I."/>
            <person name="Jeong J.-H."/>
            <person name="Kim D."/>
            <person name="Kim S."/>
            <person name="Ryu S."/>
            <person name="Song J.Y."/>
            <person name="Lee S.K."/>
        </authorList>
    </citation>
    <scope>NUCLEOTIDE SEQUENCE [LARGE SCALE GENOMIC DNA]</scope>
    <source>
        <tissue evidence="2">Muscle</tissue>
    </source>
</reference>
<feature type="region of interest" description="Disordered" evidence="1">
    <location>
        <begin position="185"/>
        <end position="233"/>
    </location>
</feature>
<dbReference type="Proteomes" id="UP000314294">
    <property type="component" value="Unassembled WGS sequence"/>
</dbReference>
<dbReference type="AlphaFoldDB" id="A0A4Z2FNY6"/>
<evidence type="ECO:0000313" key="3">
    <source>
        <dbReference type="Proteomes" id="UP000314294"/>
    </source>
</evidence>
<keyword evidence="3" id="KW-1185">Reference proteome</keyword>
<gene>
    <name evidence="2" type="ORF">EYF80_047351</name>
</gene>
<evidence type="ECO:0000313" key="2">
    <source>
        <dbReference type="EMBL" id="TNN42483.1"/>
    </source>
</evidence>
<accession>A0A4Z2FNY6</accession>
<feature type="compositionally biased region" description="Acidic residues" evidence="1">
    <location>
        <begin position="211"/>
        <end position="220"/>
    </location>
</feature>
<comment type="caution">
    <text evidence="2">The sequence shown here is derived from an EMBL/GenBank/DDBJ whole genome shotgun (WGS) entry which is preliminary data.</text>
</comment>
<protein>
    <submittedName>
        <fullName evidence="2">Uncharacterized protein</fullName>
    </submittedName>
</protein>
<proteinExistence type="predicted"/>
<dbReference type="EMBL" id="SRLO01001033">
    <property type="protein sequence ID" value="TNN42483.1"/>
    <property type="molecule type" value="Genomic_DNA"/>
</dbReference>
<name>A0A4Z2FNY6_9TELE</name>